<feature type="compositionally biased region" description="Polar residues" evidence="1">
    <location>
        <begin position="215"/>
        <end position="225"/>
    </location>
</feature>
<proteinExistence type="predicted"/>
<accession>K0T857</accession>
<dbReference type="AlphaFoldDB" id="K0T857"/>
<comment type="caution">
    <text evidence="2">The sequence shown here is derived from an EMBL/GenBank/DDBJ whole genome shotgun (WGS) entry which is preliminary data.</text>
</comment>
<feature type="compositionally biased region" description="Basic residues" evidence="1">
    <location>
        <begin position="31"/>
        <end position="48"/>
    </location>
</feature>
<reference evidence="2 3" key="1">
    <citation type="journal article" date="2012" name="Genome Biol.">
        <title>Genome and low-iron response of an oceanic diatom adapted to chronic iron limitation.</title>
        <authorList>
            <person name="Lommer M."/>
            <person name="Specht M."/>
            <person name="Roy A.S."/>
            <person name="Kraemer L."/>
            <person name="Andreson R."/>
            <person name="Gutowska M.A."/>
            <person name="Wolf J."/>
            <person name="Bergner S.V."/>
            <person name="Schilhabel M.B."/>
            <person name="Klostermeier U.C."/>
            <person name="Beiko R.G."/>
            <person name="Rosenstiel P."/>
            <person name="Hippler M."/>
            <person name="Laroche J."/>
        </authorList>
    </citation>
    <scope>NUCLEOTIDE SEQUENCE [LARGE SCALE GENOMIC DNA]</scope>
    <source>
        <strain evidence="2 3">CCMP1005</strain>
    </source>
</reference>
<feature type="region of interest" description="Disordered" evidence="1">
    <location>
        <begin position="213"/>
        <end position="338"/>
    </location>
</feature>
<evidence type="ECO:0000256" key="1">
    <source>
        <dbReference type="SAM" id="MobiDB-lite"/>
    </source>
</evidence>
<feature type="region of interest" description="Disordered" evidence="1">
    <location>
        <begin position="97"/>
        <end position="116"/>
    </location>
</feature>
<keyword evidence="3" id="KW-1185">Reference proteome</keyword>
<dbReference type="EMBL" id="AGNL01009922">
    <property type="protein sequence ID" value="EJK69536.1"/>
    <property type="molecule type" value="Genomic_DNA"/>
</dbReference>
<protein>
    <submittedName>
        <fullName evidence="2">Uncharacterized protein</fullName>
    </submittedName>
</protein>
<evidence type="ECO:0000313" key="3">
    <source>
        <dbReference type="Proteomes" id="UP000266841"/>
    </source>
</evidence>
<feature type="compositionally biased region" description="Basic and acidic residues" evidence="1">
    <location>
        <begin position="272"/>
        <end position="287"/>
    </location>
</feature>
<dbReference type="Proteomes" id="UP000266841">
    <property type="component" value="Unassembled WGS sequence"/>
</dbReference>
<name>K0T857_THAOC</name>
<organism evidence="2 3">
    <name type="scientific">Thalassiosira oceanica</name>
    <name type="common">Marine diatom</name>
    <dbReference type="NCBI Taxonomy" id="159749"/>
    <lineage>
        <taxon>Eukaryota</taxon>
        <taxon>Sar</taxon>
        <taxon>Stramenopiles</taxon>
        <taxon>Ochrophyta</taxon>
        <taxon>Bacillariophyta</taxon>
        <taxon>Coscinodiscophyceae</taxon>
        <taxon>Thalassiosirophycidae</taxon>
        <taxon>Thalassiosirales</taxon>
        <taxon>Thalassiosiraceae</taxon>
        <taxon>Thalassiosira</taxon>
    </lineage>
</organism>
<feature type="region of interest" description="Disordered" evidence="1">
    <location>
        <begin position="1"/>
        <end position="81"/>
    </location>
</feature>
<sequence length="338" mass="36555">MSPERSAALYNTNLERESAPQPDIEAPRTFGRGRRGRRRGRGSPRPRGARLPVSPGRRSGRRPVCRTVVAQTAPAEDRRWSSPCRWRRPRCGSFRTTQPWRPLAHRTGHGGEGGRWRVRPACRRRRRKRADAGSSLCIGGEVARSPGRSHVVIPGGATDSSFSPASPSFCLRTVLDLSDGYTAKKVSFYGDSGLNSLCPADGISDPVKKRKQALSCGSSSTTASRTGVRGSASGHPVVRTGDGTQSPASATDGEGATSLRPCRYRTGLDSARSQEEEDLRREGRCLDKAVWVEGDRKSHIAGPVGARGLEELGMEEDDEEASSRDRKSGAGEDRGYSS</sequence>
<feature type="compositionally biased region" description="Basic and acidic residues" evidence="1">
    <location>
        <begin position="321"/>
        <end position="338"/>
    </location>
</feature>
<gene>
    <name evidence="2" type="ORF">THAOC_09193</name>
</gene>
<evidence type="ECO:0000313" key="2">
    <source>
        <dbReference type="EMBL" id="EJK69536.1"/>
    </source>
</evidence>